<feature type="transmembrane region" description="Helical" evidence="2">
    <location>
        <begin position="138"/>
        <end position="161"/>
    </location>
</feature>
<evidence type="ECO:0000313" key="4">
    <source>
        <dbReference type="Proteomes" id="UP000290288"/>
    </source>
</evidence>
<organism evidence="3 4">
    <name type="scientific">Candolleomyces aberdarensis</name>
    <dbReference type="NCBI Taxonomy" id="2316362"/>
    <lineage>
        <taxon>Eukaryota</taxon>
        <taxon>Fungi</taxon>
        <taxon>Dikarya</taxon>
        <taxon>Basidiomycota</taxon>
        <taxon>Agaricomycotina</taxon>
        <taxon>Agaricomycetes</taxon>
        <taxon>Agaricomycetidae</taxon>
        <taxon>Agaricales</taxon>
        <taxon>Agaricineae</taxon>
        <taxon>Psathyrellaceae</taxon>
        <taxon>Candolleomyces</taxon>
    </lineage>
</organism>
<evidence type="ECO:0000313" key="3">
    <source>
        <dbReference type="EMBL" id="RXW13064.1"/>
    </source>
</evidence>
<sequence length="441" mass="48100">MRVIDERDGSVKATVVALIETLPTPSQLVHAVHKYAIISRTRDNIYKSSAKCPLDRPAPLRGAEWIMQYDNRLPLPIPSACKPKAKVSFFQVLYKANRRNIVMAVAGLNAIRFAFATYNAYEDALVDDFEHQSRLVTVSLALCVMYALSCVIEIFGVIGILLQRLSIVRAYVFFEFGAALMVTVAGVLKAALFFLNAEDLMYECVALALTGQSFAKSQFRSRPWPSVYPLGLRQAQKQCVAAWTQESWTQVINVFLFGFMPAMICYILAYTYYCQTIDASHPAYLVPRHRLSSDSSRHDRPQMQGGYSRIPNADVPYAGGAGDNIAAAPAANNPRSAARLRAGRANNGGTTSTKTANTSRSLKRAHRPPALMELEGPIFSPQKGGFMQTATPLSFIFSPGPPTFGVNIVGPSRMGIGAYGPAINLSCSGGSIGSAKFSKFV</sequence>
<feature type="compositionally biased region" description="Polar residues" evidence="1">
    <location>
        <begin position="350"/>
        <end position="360"/>
    </location>
</feature>
<reference evidence="3 4" key="1">
    <citation type="submission" date="2019-01" db="EMBL/GenBank/DDBJ databases">
        <title>Draft genome sequence of Psathyrella aberdarensis IHI B618.</title>
        <authorList>
            <person name="Buettner E."/>
            <person name="Kellner H."/>
        </authorList>
    </citation>
    <scope>NUCLEOTIDE SEQUENCE [LARGE SCALE GENOMIC DNA]</scope>
    <source>
        <strain evidence="3 4">IHI B618</strain>
    </source>
</reference>
<keyword evidence="2" id="KW-0812">Transmembrane</keyword>
<dbReference type="EMBL" id="SDEE01001027">
    <property type="protein sequence ID" value="RXW13064.1"/>
    <property type="molecule type" value="Genomic_DNA"/>
</dbReference>
<feature type="transmembrane region" description="Helical" evidence="2">
    <location>
        <begin position="101"/>
        <end position="118"/>
    </location>
</feature>
<accession>A0A4Q2D3V5</accession>
<protein>
    <recommendedName>
        <fullName evidence="5">Transmembrane protein</fullName>
    </recommendedName>
</protein>
<comment type="caution">
    <text evidence="3">The sequence shown here is derived from an EMBL/GenBank/DDBJ whole genome shotgun (WGS) entry which is preliminary data.</text>
</comment>
<dbReference type="STRING" id="2316362.A0A4Q2D3V5"/>
<keyword evidence="2" id="KW-0472">Membrane</keyword>
<dbReference type="AlphaFoldDB" id="A0A4Q2D3V5"/>
<feature type="transmembrane region" description="Helical" evidence="2">
    <location>
        <begin position="251"/>
        <end position="273"/>
    </location>
</feature>
<dbReference type="Proteomes" id="UP000290288">
    <property type="component" value="Unassembled WGS sequence"/>
</dbReference>
<keyword evidence="4" id="KW-1185">Reference proteome</keyword>
<name>A0A4Q2D3V5_9AGAR</name>
<keyword evidence="2" id="KW-1133">Transmembrane helix</keyword>
<dbReference type="OrthoDB" id="2927416at2759"/>
<evidence type="ECO:0000256" key="1">
    <source>
        <dbReference type="SAM" id="MobiDB-lite"/>
    </source>
</evidence>
<feature type="region of interest" description="Disordered" evidence="1">
    <location>
        <begin position="342"/>
        <end position="365"/>
    </location>
</feature>
<evidence type="ECO:0000256" key="2">
    <source>
        <dbReference type="SAM" id="Phobius"/>
    </source>
</evidence>
<gene>
    <name evidence="3" type="ORF">EST38_g12792</name>
</gene>
<proteinExistence type="predicted"/>
<evidence type="ECO:0008006" key="5">
    <source>
        <dbReference type="Google" id="ProtNLM"/>
    </source>
</evidence>
<feature type="transmembrane region" description="Helical" evidence="2">
    <location>
        <begin position="173"/>
        <end position="195"/>
    </location>
</feature>